<sequence length="60" mass="7166">MIILHKYDNFTGYFRQKLDNLDFEEEMASKNHVLTNPVMHTKIFVTLDISLYVFCCAYED</sequence>
<organism evidence="1 2">
    <name type="scientific">Legionella nautarum</name>
    <dbReference type="NCBI Taxonomy" id="45070"/>
    <lineage>
        <taxon>Bacteria</taxon>
        <taxon>Pseudomonadati</taxon>
        <taxon>Pseudomonadota</taxon>
        <taxon>Gammaproteobacteria</taxon>
        <taxon>Legionellales</taxon>
        <taxon>Legionellaceae</taxon>
        <taxon>Legionella</taxon>
    </lineage>
</organism>
<dbReference type="AlphaFoldDB" id="A0A0W0WWW4"/>
<name>A0A0W0WWW4_9GAMM</name>
<protein>
    <submittedName>
        <fullName evidence="1">Uncharacterized protein</fullName>
    </submittedName>
</protein>
<dbReference type="Proteomes" id="UP000054725">
    <property type="component" value="Unassembled WGS sequence"/>
</dbReference>
<evidence type="ECO:0000313" key="2">
    <source>
        <dbReference type="Proteomes" id="UP000054725"/>
    </source>
</evidence>
<evidence type="ECO:0000313" key="1">
    <source>
        <dbReference type="EMBL" id="KTD36778.1"/>
    </source>
</evidence>
<dbReference type="EMBL" id="LNYO01000013">
    <property type="protein sequence ID" value="KTD36778.1"/>
    <property type="molecule type" value="Genomic_DNA"/>
</dbReference>
<accession>A0A0W0WWW4</accession>
<comment type="caution">
    <text evidence="1">The sequence shown here is derived from an EMBL/GenBank/DDBJ whole genome shotgun (WGS) entry which is preliminary data.</text>
</comment>
<keyword evidence="2" id="KW-1185">Reference proteome</keyword>
<reference evidence="1 2" key="1">
    <citation type="submission" date="2015-11" db="EMBL/GenBank/DDBJ databases">
        <title>Genomic analysis of 38 Legionella species identifies large and diverse effector repertoires.</title>
        <authorList>
            <person name="Burstein D."/>
            <person name="Amaro F."/>
            <person name="Zusman T."/>
            <person name="Lifshitz Z."/>
            <person name="Cohen O."/>
            <person name="Gilbert J.A."/>
            <person name="Pupko T."/>
            <person name="Shuman H.A."/>
            <person name="Segal G."/>
        </authorList>
    </citation>
    <scope>NUCLEOTIDE SEQUENCE [LARGE SCALE GENOMIC DNA]</scope>
    <source>
        <strain evidence="1 2">ATCC 49506</strain>
    </source>
</reference>
<gene>
    <name evidence="1" type="ORF">Lnau_1762</name>
</gene>
<proteinExistence type="predicted"/>